<dbReference type="InterPro" id="IPR036869">
    <property type="entry name" value="J_dom_sf"/>
</dbReference>
<evidence type="ECO:0000313" key="17">
    <source>
        <dbReference type="Proteomes" id="UP000292235"/>
    </source>
</evidence>
<dbReference type="GO" id="GO:0051082">
    <property type="term" value="F:unfolded protein binding"/>
    <property type="evidence" value="ECO:0007669"/>
    <property type="project" value="UniProtKB-UniRule"/>
</dbReference>
<comment type="subcellular location">
    <subcellularLocation>
        <location evidence="11">Cytoplasm</location>
    </subcellularLocation>
</comment>
<dbReference type="PROSITE" id="PS00636">
    <property type="entry name" value="DNAJ_1"/>
    <property type="match status" value="1"/>
</dbReference>
<dbReference type="OrthoDB" id="9779889at2"/>
<dbReference type="InterPro" id="IPR001305">
    <property type="entry name" value="HSP_DnaJ_Cys-rich_dom"/>
</dbReference>
<feature type="binding site" evidence="11">
    <location>
        <position position="211"/>
    </location>
    <ligand>
        <name>Zn(2+)</name>
        <dbReference type="ChEBI" id="CHEBI:29105"/>
        <label>1</label>
    </ligand>
</feature>
<comment type="similarity">
    <text evidence="9 11">Belongs to the DnaJ family.</text>
</comment>
<feature type="binding site" evidence="11">
    <location>
        <position position="208"/>
    </location>
    <ligand>
        <name>Zn(2+)</name>
        <dbReference type="ChEBI" id="CHEBI:29105"/>
        <label>1</label>
    </ligand>
</feature>
<dbReference type="SUPFAM" id="SSF46565">
    <property type="entry name" value="Chaperone J-domain"/>
    <property type="match status" value="1"/>
</dbReference>
<dbReference type="CDD" id="cd06257">
    <property type="entry name" value="DnaJ"/>
    <property type="match status" value="1"/>
</dbReference>
<dbReference type="InterPro" id="IPR002939">
    <property type="entry name" value="DnaJ_C"/>
</dbReference>
<protein>
    <recommendedName>
        <fullName evidence="10 11">Chaperone protein DnaJ</fullName>
    </recommendedName>
</protein>
<dbReference type="InterPro" id="IPR001623">
    <property type="entry name" value="DnaJ_domain"/>
</dbReference>
<dbReference type="NCBIfam" id="NF010871">
    <property type="entry name" value="PRK14278.1"/>
    <property type="match status" value="1"/>
</dbReference>
<evidence type="ECO:0000256" key="8">
    <source>
        <dbReference type="ARBA" id="ARBA00023186"/>
    </source>
</evidence>
<comment type="subunit">
    <text evidence="11">Homodimer.</text>
</comment>
<keyword evidence="3 11" id="KW-0479">Metal-binding</keyword>
<feature type="domain" description="CR-type" evidence="15">
    <location>
        <begin position="138"/>
        <end position="220"/>
    </location>
</feature>
<dbReference type="InterPro" id="IPR012724">
    <property type="entry name" value="DnaJ"/>
</dbReference>
<feature type="binding site" evidence="11">
    <location>
        <position position="171"/>
    </location>
    <ligand>
        <name>Zn(2+)</name>
        <dbReference type="ChEBI" id="CHEBI:29105"/>
        <label>2</label>
    </ligand>
</feature>
<evidence type="ECO:0000256" key="11">
    <source>
        <dbReference type="HAMAP-Rule" id="MF_01152"/>
    </source>
</evidence>
<dbReference type="NCBIfam" id="NF008035">
    <property type="entry name" value="PRK10767.1"/>
    <property type="match status" value="1"/>
</dbReference>
<evidence type="ECO:0000256" key="6">
    <source>
        <dbReference type="ARBA" id="ARBA00022833"/>
    </source>
</evidence>
<comment type="function">
    <text evidence="11">Participates actively in the response to hyperosmotic and heat shock by preventing the aggregation of stress-denatured proteins and by disaggregating proteins, also in an autonomous, DnaK-independent fashion. Unfolded proteins bind initially to DnaJ; upon interaction with the DnaJ-bound protein, DnaK hydrolyzes its bound ATP, resulting in the formation of a stable complex. GrpE releases ADP from DnaK; ATP binding to DnaK triggers the release of the substrate protein, thus completing the reaction cycle. Several rounds of ATP-dependent interactions between DnaJ, DnaK and GrpE are required for fully efficient folding. Also involved, together with DnaK and GrpE, in the DNA replication of plasmids through activation of initiation proteins.</text>
</comment>
<keyword evidence="17" id="KW-1185">Reference proteome</keyword>
<evidence type="ECO:0000259" key="14">
    <source>
        <dbReference type="PROSITE" id="PS50076"/>
    </source>
</evidence>
<gene>
    <name evidence="16" type="primary">dnaJ2</name>
    <name evidence="11" type="synonym">dnaJ</name>
    <name evidence="16" type="ORF">EKD16_07575</name>
</gene>
<dbReference type="GO" id="GO:0009408">
    <property type="term" value="P:response to heat"/>
    <property type="evidence" value="ECO:0007669"/>
    <property type="project" value="InterPro"/>
</dbReference>
<dbReference type="InterPro" id="IPR036410">
    <property type="entry name" value="HSP_DnaJ_Cys-rich_dom_sf"/>
</dbReference>
<dbReference type="PROSITE" id="PS50076">
    <property type="entry name" value="DNAJ_2"/>
    <property type="match status" value="1"/>
</dbReference>
<evidence type="ECO:0000259" key="15">
    <source>
        <dbReference type="PROSITE" id="PS51188"/>
    </source>
</evidence>
<dbReference type="NCBIfam" id="TIGR02349">
    <property type="entry name" value="DnaJ_bact"/>
    <property type="match status" value="1"/>
</dbReference>
<keyword evidence="2 11" id="KW-0235">DNA replication</keyword>
<proteinExistence type="inferred from homology"/>
<dbReference type="CDD" id="cd10719">
    <property type="entry name" value="DnaJ_zf"/>
    <property type="match status" value="1"/>
</dbReference>
<dbReference type="SUPFAM" id="SSF49493">
    <property type="entry name" value="HSP40/DnaJ peptide-binding domain"/>
    <property type="match status" value="2"/>
</dbReference>
<keyword evidence="8 11" id="KW-0143">Chaperone</keyword>
<feature type="binding site" evidence="11">
    <location>
        <position position="168"/>
    </location>
    <ligand>
        <name>Zn(2+)</name>
        <dbReference type="ChEBI" id="CHEBI:29105"/>
        <label>2</label>
    </ligand>
</feature>
<feature type="binding site" evidence="11">
    <location>
        <position position="197"/>
    </location>
    <ligand>
        <name>Zn(2+)</name>
        <dbReference type="ChEBI" id="CHEBI:29105"/>
        <label>2</label>
    </ligand>
</feature>
<evidence type="ECO:0000256" key="1">
    <source>
        <dbReference type="ARBA" id="ARBA00022490"/>
    </source>
</evidence>
<feature type="region of interest" description="Disordered" evidence="13">
    <location>
        <begin position="360"/>
        <end position="386"/>
    </location>
</feature>
<dbReference type="GO" id="GO:0042026">
    <property type="term" value="P:protein refolding"/>
    <property type="evidence" value="ECO:0007669"/>
    <property type="project" value="TreeGrafter"/>
</dbReference>
<dbReference type="Gene3D" id="1.10.287.110">
    <property type="entry name" value="DnaJ domain"/>
    <property type="match status" value="1"/>
</dbReference>
<dbReference type="PRINTS" id="PR00625">
    <property type="entry name" value="JDOMAIN"/>
</dbReference>
<evidence type="ECO:0000256" key="4">
    <source>
        <dbReference type="ARBA" id="ARBA00022737"/>
    </source>
</evidence>
<dbReference type="FunFam" id="2.60.260.20:FF:000005">
    <property type="entry name" value="Chaperone protein dnaJ 1, mitochondrial"/>
    <property type="match status" value="1"/>
</dbReference>
<keyword evidence="7 11" id="KW-0346">Stress response</keyword>
<dbReference type="InterPro" id="IPR008971">
    <property type="entry name" value="HSP40/DnaJ_pept-bd"/>
</dbReference>
<dbReference type="SUPFAM" id="SSF57938">
    <property type="entry name" value="DnaJ/Hsp40 cysteine-rich domain"/>
    <property type="match status" value="1"/>
</dbReference>
<name>A0A4P6Q239_9ACTN</name>
<feature type="binding site" evidence="11">
    <location>
        <position position="151"/>
    </location>
    <ligand>
        <name>Zn(2+)</name>
        <dbReference type="ChEBI" id="CHEBI:29105"/>
        <label>1</label>
    </ligand>
</feature>
<dbReference type="SMART" id="SM00271">
    <property type="entry name" value="DnaJ"/>
    <property type="match status" value="1"/>
</dbReference>
<comment type="cofactor">
    <cofactor evidence="11">
        <name>Zn(2+)</name>
        <dbReference type="ChEBI" id="CHEBI:29105"/>
    </cofactor>
    <text evidence="11">Binds 2 Zn(2+) ions per monomer.</text>
</comment>
<dbReference type="Gene3D" id="2.10.230.10">
    <property type="entry name" value="Heat shock protein DnaJ, cysteine-rich domain"/>
    <property type="match status" value="1"/>
</dbReference>
<dbReference type="Pfam" id="PF01556">
    <property type="entry name" value="DnaJ_C"/>
    <property type="match status" value="1"/>
</dbReference>
<feature type="repeat" description="CXXCXGXG motif" evidence="11">
    <location>
        <begin position="151"/>
        <end position="158"/>
    </location>
</feature>
<dbReference type="CDD" id="cd10747">
    <property type="entry name" value="DnaJ_C"/>
    <property type="match status" value="1"/>
</dbReference>
<evidence type="ECO:0000256" key="9">
    <source>
        <dbReference type="ARBA" id="ARBA00061004"/>
    </source>
</evidence>
<feature type="repeat" description="CXXCXGXG motif" evidence="11">
    <location>
        <begin position="168"/>
        <end position="175"/>
    </location>
</feature>
<evidence type="ECO:0000313" key="16">
    <source>
        <dbReference type="EMBL" id="QBI53311.1"/>
    </source>
</evidence>
<keyword evidence="6 11" id="KW-0862">Zinc</keyword>
<evidence type="ECO:0000256" key="10">
    <source>
        <dbReference type="ARBA" id="ARBA00067609"/>
    </source>
</evidence>
<dbReference type="GO" id="GO:0006260">
    <property type="term" value="P:DNA replication"/>
    <property type="evidence" value="ECO:0007669"/>
    <property type="project" value="UniProtKB-KW"/>
</dbReference>
<feature type="repeat" description="CXXCXGXG motif" evidence="11">
    <location>
        <begin position="208"/>
        <end position="215"/>
    </location>
</feature>
<organism evidence="16 17">
    <name type="scientific">Streptomonospora litoralis</name>
    <dbReference type="NCBI Taxonomy" id="2498135"/>
    <lineage>
        <taxon>Bacteria</taxon>
        <taxon>Bacillati</taxon>
        <taxon>Actinomycetota</taxon>
        <taxon>Actinomycetes</taxon>
        <taxon>Streptosporangiales</taxon>
        <taxon>Nocardiopsidaceae</taxon>
        <taxon>Streptomonospora</taxon>
    </lineage>
</organism>
<evidence type="ECO:0000256" key="2">
    <source>
        <dbReference type="ARBA" id="ARBA00022705"/>
    </source>
</evidence>
<dbReference type="RefSeq" id="WP_131097701.1">
    <property type="nucleotide sequence ID" value="NZ_CP036455.1"/>
</dbReference>
<sequence length="386" mass="41308">MARDYYEILGVRRDASQDEIKKAYRRLARELHPDVNPDPATQDRFKEVTQAYEVLSDDSKRRMFDMGADPFAPSGGGGGGGGAGAGGFGASGFPFDDIMNAFFGGGQAGAGRGPRDRVRRGRSIKVRIEMDLSETAFGVTKDVTFPTAVLCDTCQGEGAAKGSQRHTCDMCQGRGEVSQVARSFLGQVMTTRPCPQCSGQGTIITDPCADCAGEGRVREKVTRKVQIPAGVEDGTQIQLAGEGEVGPNGGPRGDIFLEIVQRPHPTFERRGDDLHCTITVPMTAAALGASFTFETLDGTEEIDLRPGTSSGHVITLSGHGTRHLDSSGRGDLMIQVDVETPAKLDEEQEALLRKFAELRGEDQPPGKFSPGHGGLFSRLRDAFSAR</sequence>
<evidence type="ECO:0000256" key="7">
    <source>
        <dbReference type="ARBA" id="ARBA00023016"/>
    </source>
</evidence>
<evidence type="ECO:0000256" key="12">
    <source>
        <dbReference type="PROSITE-ProRule" id="PRU00546"/>
    </source>
</evidence>
<keyword evidence="1 11" id="KW-0963">Cytoplasm</keyword>
<dbReference type="PANTHER" id="PTHR43096:SF48">
    <property type="entry name" value="CHAPERONE PROTEIN DNAJ"/>
    <property type="match status" value="1"/>
</dbReference>
<evidence type="ECO:0000256" key="3">
    <source>
        <dbReference type="ARBA" id="ARBA00022723"/>
    </source>
</evidence>
<dbReference type="GO" id="GO:0005524">
    <property type="term" value="F:ATP binding"/>
    <property type="evidence" value="ECO:0007669"/>
    <property type="project" value="InterPro"/>
</dbReference>
<evidence type="ECO:0000256" key="13">
    <source>
        <dbReference type="SAM" id="MobiDB-lite"/>
    </source>
</evidence>
<feature type="domain" description="J" evidence="14">
    <location>
        <begin position="4"/>
        <end position="68"/>
    </location>
</feature>
<dbReference type="AlphaFoldDB" id="A0A4P6Q239"/>
<keyword evidence="4 11" id="KW-0677">Repeat</keyword>
<dbReference type="FunFam" id="2.10.230.10:FF:000002">
    <property type="entry name" value="Molecular chaperone DnaJ"/>
    <property type="match status" value="1"/>
</dbReference>
<dbReference type="EMBL" id="CP036455">
    <property type="protein sequence ID" value="QBI53311.1"/>
    <property type="molecule type" value="Genomic_DNA"/>
</dbReference>
<dbReference type="Gene3D" id="2.60.260.20">
    <property type="entry name" value="Urease metallochaperone UreE, N-terminal domain"/>
    <property type="match status" value="2"/>
</dbReference>
<feature type="binding site" evidence="11">
    <location>
        <position position="194"/>
    </location>
    <ligand>
        <name>Zn(2+)</name>
        <dbReference type="ChEBI" id="CHEBI:29105"/>
        <label>2</label>
    </ligand>
</feature>
<feature type="binding site" evidence="11">
    <location>
        <position position="154"/>
    </location>
    <ligand>
        <name>Zn(2+)</name>
        <dbReference type="ChEBI" id="CHEBI:29105"/>
        <label>1</label>
    </ligand>
</feature>
<dbReference type="KEGG" id="strr:EKD16_07575"/>
<dbReference type="GO" id="GO:0008270">
    <property type="term" value="F:zinc ion binding"/>
    <property type="evidence" value="ECO:0007669"/>
    <property type="project" value="UniProtKB-UniRule"/>
</dbReference>
<keyword evidence="5 11" id="KW-0863">Zinc-finger</keyword>
<feature type="repeat" description="CXXCXGXG motif" evidence="11">
    <location>
        <begin position="194"/>
        <end position="201"/>
    </location>
</feature>
<dbReference type="Proteomes" id="UP000292235">
    <property type="component" value="Chromosome"/>
</dbReference>
<reference evidence="16 17" key="1">
    <citation type="submission" date="2019-02" db="EMBL/GenBank/DDBJ databases">
        <authorList>
            <person name="Khodamoradi S."/>
            <person name="Hahnke R.L."/>
            <person name="Kaempfer P."/>
            <person name="Schumann P."/>
            <person name="Rohde M."/>
            <person name="Steinert M."/>
            <person name="Luzhetskyy A."/>
            <person name="Wink J."/>
            <person name="Ruckert C."/>
        </authorList>
    </citation>
    <scope>NUCLEOTIDE SEQUENCE [LARGE SCALE GENOMIC DNA]</scope>
    <source>
        <strain evidence="16 17">M2</strain>
    </source>
</reference>
<evidence type="ECO:0000256" key="5">
    <source>
        <dbReference type="ARBA" id="ARBA00022771"/>
    </source>
</evidence>
<dbReference type="PROSITE" id="PS51188">
    <property type="entry name" value="ZF_CR"/>
    <property type="match status" value="1"/>
</dbReference>
<dbReference type="PANTHER" id="PTHR43096">
    <property type="entry name" value="DNAJ HOMOLOG 1, MITOCHONDRIAL-RELATED"/>
    <property type="match status" value="1"/>
</dbReference>
<accession>A0A4P6Q239</accession>
<dbReference type="Pfam" id="PF00226">
    <property type="entry name" value="DnaJ"/>
    <property type="match status" value="1"/>
</dbReference>
<dbReference type="GO" id="GO:0005737">
    <property type="term" value="C:cytoplasm"/>
    <property type="evidence" value="ECO:0007669"/>
    <property type="project" value="UniProtKB-SubCell"/>
</dbReference>
<feature type="zinc finger region" description="CR-type" evidence="12">
    <location>
        <begin position="138"/>
        <end position="220"/>
    </location>
</feature>
<dbReference type="HAMAP" id="MF_01152">
    <property type="entry name" value="DnaJ"/>
    <property type="match status" value="1"/>
</dbReference>
<dbReference type="InterPro" id="IPR018253">
    <property type="entry name" value="DnaJ_domain_CS"/>
</dbReference>
<dbReference type="GO" id="GO:0031072">
    <property type="term" value="F:heat shock protein binding"/>
    <property type="evidence" value="ECO:0007669"/>
    <property type="project" value="InterPro"/>
</dbReference>
<comment type="domain">
    <text evidence="11">The J domain is necessary and sufficient to stimulate DnaK ATPase activity. Zinc center 1 plays an important role in the autonomous, DnaK-independent chaperone activity of DnaJ. Zinc center 2 is essential for interaction with DnaK and for DnaJ activity.</text>
</comment>
<dbReference type="Pfam" id="PF00684">
    <property type="entry name" value="DnaJ_CXXCXGXG"/>
    <property type="match status" value="1"/>
</dbReference>